<dbReference type="AlphaFoldDB" id="A0A1J5QBX8"/>
<gene>
    <name evidence="1" type="ORF">GALL_448940</name>
</gene>
<protein>
    <submittedName>
        <fullName evidence="1">Uncharacterized protein</fullName>
    </submittedName>
</protein>
<organism evidence="1">
    <name type="scientific">mine drainage metagenome</name>
    <dbReference type="NCBI Taxonomy" id="410659"/>
    <lineage>
        <taxon>unclassified sequences</taxon>
        <taxon>metagenomes</taxon>
        <taxon>ecological metagenomes</taxon>
    </lineage>
</organism>
<sequence length="168" mass="17983">MIKRLPVIFSILLMFLILSPLSSARAEQAFQGFLPLLIDLDGWQGKKPDGMSMEMPNASMTTATRDYQHGSAQVHASVMVGQSAAGALAPIQSGMNLTTTEGHMITATMHGMQVLKSFTTAQKSGALMVALGKDAMFSLSYNGISEDEALALAEKFDWKAIQAATQAK</sequence>
<accession>A0A1J5QBX8</accession>
<name>A0A1J5QBX8_9ZZZZ</name>
<proteinExistence type="predicted"/>
<evidence type="ECO:0000313" key="1">
    <source>
        <dbReference type="EMBL" id="OIQ73469.1"/>
    </source>
</evidence>
<reference evidence="1" key="1">
    <citation type="submission" date="2016-10" db="EMBL/GenBank/DDBJ databases">
        <title>Sequence of Gallionella enrichment culture.</title>
        <authorList>
            <person name="Poehlein A."/>
            <person name="Muehling M."/>
            <person name="Daniel R."/>
        </authorList>
    </citation>
    <scope>NUCLEOTIDE SEQUENCE</scope>
</reference>
<comment type="caution">
    <text evidence="1">The sequence shown here is derived from an EMBL/GenBank/DDBJ whole genome shotgun (WGS) entry which is preliminary data.</text>
</comment>
<dbReference type="EMBL" id="MLJW01002857">
    <property type="protein sequence ID" value="OIQ73469.1"/>
    <property type="molecule type" value="Genomic_DNA"/>
</dbReference>